<protein>
    <recommendedName>
        <fullName evidence="1">Phosphatidylglycerophosphatase A</fullName>
        <ecNumber evidence="1">3.1.3.27</ecNumber>
    </recommendedName>
    <alternativeName>
        <fullName evidence="1">Phosphatidylglycerolphosphate phosphatase A</fullName>
    </alternativeName>
</protein>
<keyword evidence="1" id="KW-0595">Phospholipid degradation</keyword>
<keyword evidence="1" id="KW-0442">Lipid degradation</keyword>
<feature type="transmembrane region" description="Helical" evidence="2">
    <location>
        <begin position="97"/>
        <end position="124"/>
    </location>
</feature>
<comment type="caution">
    <text evidence="4">The sequence shown here is derived from an EMBL/GenBank/DDBJ whole genome shotgun (WGS) entry which is preliminary data.</text>
</comment>
<dbReference type="InterPro" id="IPR007686">
    <property type="entry name" value="YutG/PgpA"/>
</dbReference>
<keyword evidence="1" id="KW-0460">Magnesium</keyword>
<dbReference type="EMBL" id="SSGG01000089">
    <property type="protein sequence ID" value="TXI36428.1"/>
    <property type="molecule type" value="Genomic_DNA"/>
</dbReference>
<dbReference type="GO" id="GO:0006655">
    <property type="term" value="P:phosphatidylglycerol biosynthetic process"/>
    <property type="evidence" value="ECO:0007669"/>
    <property type="project" value="UniProtKB-UniPathway"/>
</dbReference>
<organism evidence="4 5">
    <name type="scientific">Methylophilus methylotrophus</name>
    <name type="common">Bacterium W3A1</name>
    <dbReference type="NCBI Taxonomy" id="17"/>
    <lineage>
        <taxon>Bacteria</taxon>
        <taxon>Pseudomonadati</taxon>
        <taxon>Pseudomonadota</taxon>
        <taxon>Betaproteobacteria</taxon>
        <taxon>Nitrosomonadales</taxon>
        <taxon>Methylophilaceae</taxon>
        <taxon>Methylophilus</taxon>
    </lineage>
</organism>
<dbReference type="PANTHER" id="PTHR36305">
    <property type="entry name" value="PHOSPHATIDYLGLYCEROPHOSPHATASE A"/>
    <property type="match status" value="1"/>
</dbReference>
<comment type="pathway">
    <text evidence="1">Phospholipid metabolism; phosphatidylglycerol biosynthesis; phosphatidylglycerol from CDP-diacylglycerol: step 2/2.</text>
</comment>
<evidence type="ECO:0000313" key="4">
    <source>
        <dbReference type="EMBL" id="TXI36428.1"/>
    </source>
</evidence>
<keyword evidence="2" id="KW-1133">Transmembrane helix</keyword>
<dbReference type="PIRSF" id="PIRSF006162">
    <property type="entry name" value="PgpA"/>
    <property type="match status" value="1"/>
</dbReference>
<dbReference type="UniPathway" id="UPA00084">
    <property type="reaction ID" value="UER00504"/>
</dbReference>
<evidence type="ECO:0000256" key="1">
    <source>
        <dbReference type="PIRNR" id="PIRNR006162"/>
    </source>
</evidence>
<keyword evidence="1" id="KW-1003">Cell membrane</keyword>
<gene>
    <name evidence="4" type="ORF">E6Q51_05545</name>
</gene>
<keyword evidence="1 2" id="KW-0472">Membrane</keyword>
<keyword evidence="1" id="KW-0997">Cell inner membrane</keyword>
<dbReference type="PANTHER" id="PTHR36305:SF1">
    <property type="entry name" value="PHOSPHATIDYLGLYCEROPHOSPHATASE A"/>
    <property type="match status" value="1"/>
</dbReference>
<keyword evidence="1" id="KW-0443">Lipid metabolism</keyword>
<dbReference type="InterPro" id="IPR026037">
    <property type="entry name" value="PgpA"/>
</dbReference>
<evidence type="ECO:0000259" key="3">
    <source>
        <dbReference type="Pfam" id="PF04608"/>
    </source>
</evidence>
<feature type="transmembrane region" description="Helical" evidence="2">
    <location>
        <begin position="63"/>
        <end position="85"/>
    </location>
</feature>
<keyword evidence="1" id="KW-0479">Metal-binding</keyword>
<feature type="domain" description="YutG/PgpA" evidence="3">
    <location>
        <begin position="27"/>
        <end position="163"/>
    </location>
</feature>
<comment type="cofactor">
    <cofactor evidence="1">
        <name>Mg(2+)</name>
        <dbReference type="ChEBI" id="CHEBI:18420"/>
    </cofactor>
</comment>
<proteinExistence type="predicted"/>
<comment type="subcellular location">
    <subcellularLocation>
        <location evidence="1">Cell inner membrane</location>
        <topology evidence="1">Multi-pass membrane protein</topology>
    </subcellularLocation>
</comment>
<comment type="catalytic activity">
    <reaction evidence="1">
        <text>a 1,2-diacyl-sn-glycero-3-phospho-(1'-sn-glycero-3'-phosphate) + H2O = a 1,2-diacyl-sn-glycero-3-phospho-(1'-sn-glycerol) + phosphate</text>
        <dbReference type="Rhea" id="RHEA:33751"/>
        <dbReference type="ChEBI" id="CHEBI:15377"/>
        <dbReference type="ChEBI" id="CHEBI:43474"/>
        <dbReference type="ChEBI" id="CHEBI:60110"/>
        <dbReference type="ChEBI" id="CHEBI:64716"/>
        <dbReference type="EC" id="3.1.3.27"/>
    </reaction>
</comment>
<dbReference type="AlphaFoldDB" id="A0A5C7WII6"/>
<dbReference type="InterPro" id="IPR036681">
    <property type="entry name" value="PgpA-like_sf"/>
</dbReference>
<dbReference type="CDD" id="cd06971">
    <property type="entry name" value="PgpA"/>
    <property type="match status" value="1"/>
</dbReference>
<dbReference type="GO" id="GO:0009395">
    <property type="term" value="P:phospholipid catabolic process"/>
    <property type="evidence" value="ECO:0007669"/>
    <property type="project" value="UniProtKB-KW"/>
</dbReference>
<evidence type="ECO:0000256" key="2">
    <source>
        <dbReference type="SAM" id="Phobius"/>
    </source>
</evidence>
<accession>A0A5C7WII6</accession>
<sequence length="167" mass="18161">MILASGVQHKVQPSWQLLLSHPLHCMSFGLGTGLSPKAPGTAGTLLGFPLYWLLMDLPVSQQWLVLVGLFLFGIWCCEFTGHTLGVSDHGAIVWDEVVAMAAVLITVPLSVVWGVAAFVCFRLFDIWKPFPISWADRHVKGGLGVMLDDALAAVMAILVLQVVQRIV</sequence>
<name>A0A5C7WII6_METME</name>
<keyword evidence="1" id="KW-0378">Hydrolase</keyword>
<dbReference type="Pfam" id="PF04608">
    <property type="entry name" value="PgpA"/>
    <property type="match status" value="1"/>
</dbReference>
<evidence type="ECO:0000313" key="5">
    <source>
        <dbReference type="Proteomes" id="UP000321374"/>
    </source>
</evidence>
<dbReference type="GO" id="GO:0005886">
    <property type="term" value="C:plasma membrane"/>
    <property type="evidence" value="ECO:0007669"/>
    <property type="project" value="UniProtKB-SubCell"/>
</dbReference>
<dbReference type="Proteomes" id="UP000321374">
    <property type="component" value="Unassembled WGS sequence"/>
</dbReference>
<keyword evidence="1 2" id="KW-0812">Transmembrane</keyword>
<dbReference type="GO" id="GO:0046872">
    <property type="term" value="F:metal ion binding"/>
    <property type="evidence" value="ECO:0007669"/>
    <property type="project" value="UniProtKB-KW"/>
</dbReference>
<feature type="transmembrane region" description="Helical" evidence="2">
    <location>
        <begin position="145"/>
        <end position="163"/>
    </location>
</feature>
<reference evidence="4 5" key="1">
    <citation type="submission" date="2018-09" db="EMBL/GenBank/DDBJ databases">
        <title>Metagenome Assembled Genomes from an Advanced Water Purification Facility.</title>
        <authorList>
            <person name="Stamps B.W."/>
            <person name="Spear J.R."/>
        </authorList>
    </citation>
    <scope>NUCLEOTIDE SEQUENCE [LARGE SCALE GENOMIC DNA]</scope>
    <source>
        <strain evidence="4">Bin_42_2</strain>
    </source>
</reference>
<dbReference type="EC" id="3.1.3.27" evidence="1"/>
<comment type="function">
    <text evidence="1">Lipid phosphatase which dephosphorylates phosphatidylglycerophosphate (PGP) to phosphatidylglycerol (PG).</text>
</comment>
<dbReference type="SUPFAM" id="SSF101307">
    <property type="entry name" value="YutG-like"/>
    <property type="match status" value="1"/>
</dbReference>
<keyword evidence="1" id="KW-1208">Phospholipid metabolism</keyword>
<dbReference type="STRING" id="1122236.GCA_000378225_00857"/>
<dbReference type="GO" id="GO:0008962">
    <property type="term" value="F:phosphatidylglycerophosphatase activity"/>
    <property type="evidence" value="ECO:0007669"/>
    <property type="project" value="UniProtKB-EC"/>
</dbReference>